<accession>C5FNY2</accession>
<sequence>MQRLVKAIDALMGVEPPNWPSNVKRTPFPVIVAGSTGRWEFLNEEHRPTAFPDRSGRQAGRMSGRIRALLARILPMEDVLSGIPDNISTDSRLDPPACIDS</sequence>
<evidence type="ECO:0000313" key="1">
    <source>
        <dbReference type="EMBL" id="EEQ31835.1"/>
    </source>
</evidence>
<evidence type="ECO:0000313" key="2">
    <source>
        <dbReference type="Proteomes" id="UP000002035"/>
    </source>
</evidence>
<dbReference type="GeneID" id="9230032"/>
<dbReference type="EMBL" id="DS995704">
    <property type="protein sequence ID" value="EEQ31835.1"/>
    <property type="molecule type" value="Genomic_DNA"/>
</dbReference>
<protein>
    <submittedName>
        <fullName evidence="1">Uncharacterized protein</fullName>
    </submittedName>
</protein>
<dbReference type="VEuPathDB" id="FungiDB:MCYG_04654"/>
<reference evidence="2" key="1">
    <citation type="journal article" date="2012" name="MBio">
        <title>Comparative genome analysis of Trichophyton rubrum and related dermatophytes reveals candidate genes involved in infection.</title>
        <authorList>
            <person name="Martinez D.A."/>
            <person name="Oliver B.G."/>
            <person name="Graeser Y."/>
            <person name="Goldberg J.M."/>
            <person name="Li W."/>
            <person name="Martinez-Rossi N.M."/>
            <person name="Monod M."/>
            <person name="Shelest E."/>
            <person name="Barton R.C."/>
            <person name="Birch E."/>
            <person name="Brakhage A.A."/>
            <person name="Chen Z."/>
            <person name="Gurr S.J."/>
            <person name="Heiman D."/>
            <person name="Heitman J."/>
            <person name="Kosti I."/>
            <person name="Rossi A."/>
            <person name="Saif S."/>
            <person name="Samalova M."/>
            <person name="Saunders C.W."/>
            <person name="Shea T."/>
            <person name="Summerbell R.C."/>
            <person name="Xu J."/>
            <person name="Young S."/>
            <person name="Zeng Q."/>
            <person name="Birren B.W."/>
            <person name="Cuomo C.A."/>
            <person name="White T.C."/>
        </authorList>
    </citation>
    <scope>NUCLEOTIDE SEQUENCE [LARGE SCALE GENOMIC DNA]</scope>
    <source>
        <strain evidence="2">ATCC MYA-4605 / CBS 113480</strain>
    </source>
</reference>
<dbReference type="AlphaFoldDB" id="C5FNY2"/>
<gene>
    <name evidence="1" type="ORF">MCYG_04654</name>
</gene>
<organism evidence="1 2">
    <name type="scientific">Arthroderma otae (strain ATCC MYA-4605 / CBS 113480)</name>
    <name type="common">Microsporum canis</name>
    <dbReference type="NCBI Taxonomy" id="554155"/>
    <lineage>
        <taxon>Eukaryota</taxon>
        <taxon>Fungi</taxon>
        <taxon>Dikarya</taxon>
        <taxon>Ascomycota</taxon>
        <taxon>Pezizomycotina</taxon>
        <taxon>Eurotiomycetes</taxon>
        <taxon>Eurotiomycetidae</taxon>
        <taxon>Onygenales</taxon>
        <taxon>Arthrodermataceae</taxon>
        <taxon>Microsporum</taxon>
    </lineage>
</organism>
<dbReference type="Proteomes" id="UP000002035">
    <property type="component" value="Unassembled WGS sequence"/>
</dbReference>
<name>C5FNY2_ARTOC</name>
<proteinExistence type="predicted"/>
<dbReference type="HOGENOM" id="CLU_2291057_0_0_1"/>
<keyword evidence="2" id="KW-1185">Reference proteome</keyword>
<dbReference type="RefSeq" id="XP_002846917.1">
    <property type="nucleotide sequence ID" value="XM_002846871.1"/>
</dbReference>